<protein>
    <submittedName>
        <fullName evidence="1">Uncharacterized protein</fullName>
    </submittedName>
</protein>
<gene>
    <name evidence="1" type="ORF">S12H4_21281</name>
</gene>
<sequence>MEGLSLDFIIPLTSEEKLPNFSWLMEEGSWGKLKSITPNEPLILNSSFNTGKLPAKHRKLSWNEYTLLNLKQRIQ</sequence>
<dbReference type="EMBL" id="BARW01010920">
    <property type="protein sequence ID" value="GAI82086.1"/>
    <property type="molecule type" value="Genomic_DNA"/>
</dbReference>
<reference evidence="1" key="1">
    <citation type="journal article" date="2014" name="Front. Microbiol.">
        <title>High frequency of phylogenetically diverse reductive dehalogenase-homologous genes in deep subseafloor sedimentary metagenomes.</title>
        <authorList>
            <person name="Kawai M."/>
            <person name="Futagami T."/>
            <person name="Toyoda A."/>
            <person name="Takaki Y."/>
            <person name="Nishi S."/>
            <person name="Hori S."/>
            <person name="Arai W."/>
            <person name="Tsubouchi T."/>
            <person name="Morono Y."/>
            <person name="Uchiyama I."/>
            <person name="Ito T."/>
            <person name="Fujiyama A."/>
            <person name="Inagaki F."/>
            <person name="Takami H."/>
        </authorList>
    </citation>
    <scope>NUCLEOTIDE SEQUENCE</scope>
    <source>
        <strain evidence="1">Expedition CK06-06</strain>
    </source>
</reference>
<dbReference type="SUPFAM" id="SSF53649">
    <property type="entry name" value="Alkaline phosphatase-like"/>
    <property type="match status" value="1"/>
</dbReference>
<dbReference type="Gene3D" id="3.40.720.10">
    <property type="entry name" value="Alkaline Phosphatase, subunit A"/>
    <property type="match status" value="1"/>
</dbReference>
<dbReference type="InterPro" id="IPR017850">
    <property type="entry name" value="Alkaline_phosphatase_core_sf"/>
</dbReference>
<comment type="caution">
    <text evidence="1">The sequence shown here is derived from an EMBL/GenBank/DDBJ whole genome shotgun (WGS) entry which is preliminary data.</text>
</comment>
<organism evidence="1">
    <name type="scientific">marine sediment metagenome</name>
    <dbReference type="NCBI Taxonomy" id="412755"/>
    <lineage>
        <taxon>unclassified sequences</taxon>
        <taxon>metagenomes</taxon>
        <taxon>ecological metagenomes</taxon>
    </lineage>
</organism>
<accession>X1SSI4</accession>
<feature type="non-terminal residue" evidence="1">
    <location>
        <position position="75"/>
    </location>
</feature>
<name>X1SSI4_9ZZZZ</name>
<proteinExistence type="predicted"/>
<dbReference type="AlphaFoldDB" id="X1SSI4"/>
<evidence type="ECO:0000313" key="1">
    <source>
        <dbReference type="EMBL" id="GAI82086.1"/>
    </source>
</evidence>